<gene>
    <name evidence="1" type="ORF">EZS27_019321</name>
</gene>
<protein>
    <submittedName>
        <fullName evidence="1">Uncharacterized protein</fullName>
    </submittedName>
</protein>
<dbReference type="AlphaFoldDB" id="A0A5J4RGI5"/>
<evidence type="ECO:0000313" key="1">
    <source>
        <dbReference type="EMBL" id="KAA6332133.1"/>
    </source>
</evidence>
<name>A0A5J4RGI5_9ZZZZ</name>
<proteinExistence type="predicted"/>
<organism evidence="1">
    <name type="scientific">termite gut metagenome</name>
    <dbReference type="NCBI Taxonomy" id="433724"/>
    <lineage>
        <taxon>unclassified sequences</taxon>
        <taxon>metagenomes</taxon>
        <taxon>organismal metagenomes</taxon>
    </lineage>
</organism>
<reference evidence="1" key="1">
    <citation type="submission" date="2019-03" db="EMBL/GenBank/DDBJ databases">
        <title>Single cell metagenomics reveals metabolic interactions within the superorganism composed of flagellate Streblomastix strix and complex community of Bacteroidetes bacteria on its surface.</title>
        <authorList>
            <person name="Treitli S.C."/>
            <person name="Kolisko M."/>
            <person name="Husnik F."/>
            <person name="Keeling P."/>
            <person name="Hampl V."/>
        </authorList>
    </citation>
    <scope>NUCLEOTIDE SEQUENCE</scope>
    <source>
        <strain evidence="1">STM</strain>
    </source>
</reference>
<accession>A0A5J4RGI5</accession>
<dbReference type="EMBL" id="SNRY01001280">
    <property type="protein sequence ID" value="KAA6332133.1"/>
    <property type="molecule type" value="Genomic_DNA"/>
</dbReference>
<comment type="caution">
    <text evidence="1">The sequence shown here is derived from an EMBL/GenBank/DDBJ whole genome shotgun (WGS) entry which is preliminary data.</text>
</comment>
<sequence>MIDTYQVEVDKEKAETLQESNVSYDLPEDEFYLLSKLKKSILNIAVRKNFDNYASIKSYMLGTNTDRTKVLALNLEDGREYISLGHKIIKVNFLKDIEVENATNTIELHLIPAPFKSWMISLTSNISSPLNITGVETSIPYITTTQDVQEEEEQDPDSSLYGIITENIIKPDEPKRELLIAFYQGLGEEKISERFHSFVIRFPLSFIDYTRDQNDYKVPGASLALWEIKNKYYNDYNINTTKGTKITSYDVNVYDPRGVFEINNKKYICREMEYTLSKEGRKKAWTGTFYALTDKEKDINTDTSHWILADGKWRDNCV</sequence>